<dbReference type="PIRSF" id="PIRSF006755">
    <property type="entry name" value="DTB_synth"/>
    <property type="match status" value="1"/>
</dbReference>
<comment type="caution">
    <text evidence="8">Lacks conserved residue(s) required for the propagation of feature annotation.</text>
</comment>
<dbReference type="InterPro" id="IPR004472">
    <property type="entry name" value="DTB_synth_BioD"/>
</dbReference>
<dbReference type="GO" id="GO:0042803">
    <property type="term" value="F:protein homodimerization activity"/>
    <property type="evidence" value="ECO:0007669"/>
    <property type="project" value="UniProtKB-ARBA"/>
</dbReference>
<dbReference type="PANTHER" id="PTHR43210:SF5">
    <property type="entry name" value="DETHIOBIOTIN SYNTHETASE"/>
    <property type="match status" value="1"/>
</dbReference>
<dbReference type="GO" id="GO:0005829">
    <property type="term" value="C:cytosol"/>
    <property type="evidence" value="ECO:0007669"/>
    <property type="project" value="TreeGrafter"/>
</dbReference>
<keyword evidence="4 8" id="KW-0547">Nucleotide-binding</keyword>
<sequence>MTSCVFITGTDTDAGKTRVSALLLRVAWMQGLRTLAMKPISAGCTRNPTLGHYENADALILQHLATEPTTYQEVNPIALEPPIAPHIAAERANERNLLLRARLGWQALYAKSPDLLLCEGAGGWMLPLDEGHLMPQFVRETNQDVILVVGMKLGCLNHALLTVAAIAQSGCHLRGWIANTLTPEPMPYYTENVATLKERIAAPLLAEVPFLADVSDEQAWCESHQHLIKID</sequence>
<comment type="subunit">
    <text evidence="8">Homodimer.</text>
</comment>
<dbReference type="Proteomes" id="UP000288405">
    <property type="component" value="Unassembled WGS sequence"/>
</dbReference>
<evidence type="ECO:0000256" key="8">
    <source>
        <dbReference type="HAMAP-Rule" id="MF_00336"/>
    </source>
</evidence>
<feature type="binding site" evidence="8">
    <location>
        <position position="17"/>
    </location>
    <ligand>
        <name>Mg(2+)</name>
        <dbReference type="ChEBI" id="CHEBI:18420"/>
    </ligand>
</feature>
<gene>
    <name evidence="8 9" type="primary">bioD</name>
    <name evidence="9" type="ORF">CWE11_01570</name>
</gene>
<dbReference type="OrthoDB" id="9802097at2"/>
<evidence type="ECO:0000256" key="1">
    <source>
        <dbReference type="ARBA" id="ARBA00022490"/>
    </source>
</evidence>
<dbReference type="NCBIfam" id="TIGR00347">
    <property type="entry name" value="bioD"/>
    <property type="match status" value="1"/>
</dbReference>
<feature type="binding site" evidence="8">
    <location>
        <position position="119"/>
    </location>
    <ligand>
        <name>Mg(2+)</name>
        <dbReference type="ChEBI" id="CHEBI:18420"/>
    </ligand>
</feature>
<evidence type="ECO:0000256" key="6">
    <source>
        <dbReference type="ARBA" id="ARBA00022840"/>
    </source>
</evidence>
<keyword evidence="5 8" id="KW-0093">Biotin biosynthesis</keyword>
<name>A0A432WS11_9GAMM</name>
<protein>
    <recommendedName>
        <fullName evidence="8">ATP-dependent dethiobiotin synthetase BioD</fullName>
        <ecNumber evidence="8">6.3.3.3</ecNumber>
    </recommendedName>
    <alternativeName>
        <fullName evidence="8">DTB synthetase</fullName>
        <shortName evidence="8">DTBS</shortName>
    </alternativeName>
    <alternativeName>
        <fullName evidence="8">Dethiobiotin synthase</fullName>
    </alternativeName>
</protein>
<reference evidence="9 10" key="1">
    <citation type="journal article" date="2011" name="Front. Microbiol.">
        <title>Genomic signatures of strain selection and enhancement in Bacillus atrophaeus var. globigii, a historical biowarfare simulant.</title>
        <authorList>
            <person name="Gibbons H.S."/>
            <person name="Broomall S.M."/>
            <person name="McNew L.A."/>
            <person name="Daligault H."/>
            <person name="Chapman C."/>
            <person name="Bruce D."/>
            <person name="Karavis M."/>
            <person name="Krepps M."/>
            <person name="McGregor P.A."/>
            <person name="Hong C."/>
            <person name="Park K.H."/>
            <person name="Akmal A."/>
            <person name="Feldman A."/>
            <person name="Lin J.S."/>
            <person name="Chang W.E."/>
            <person name="Higgs B.W."/>
            <person name="Demirev P."/>
            <person name="Lindquist J."/>
            <person name="Liem A."/>
            <person name="Fochler E."/>
            <person name="Read T.D."/>
            <person name="Tapia R."/>
            <person name="Johnson S."/>
            <person name="Bishop-Lilly K.A."/>
            <person name="Detter C."/>
            <person name="Han C."/>
            <person name="Sozhamannan S."/>
            <person name="Rosenzweig C.N."/>
            <person name="Skowronski E.W."/>
        </authorList>
    </citation>
    <scope>NUCLEOTIDE SEQUENCE [LARGE SCALE GENOMIC DNA]</scope>
    <source>
        <strain evidence="9 10">GYP-17</strain>
    </source>
</reference>
<dbReference type="CDD" id="cd03109">
    <property type="entry name" value="DTBS"/>
    <property type="match status" value="1"/>
</dbReference>
<evidence type="ECO:0000313" key="9">
    <source>
        <dbReference type="EMBL" id="RUO36529.1"/>
    </source>
</evidence>
<comment type="pathway">
    <text evidence="8">Cofactor biosynthesis; biotin biosynthesis; biotin from 7,8-diaminononanoate: step 1/2.</text>
</comment>
<dbReference type="Gene3D" id="3.40.50.300">
    <property type="entry name" value="P-loop containing nucleotide triphosphate hydrolases"/>
    <property type="match status" value="1"/>
</dbReference>
<evidence type="ECO:0000256" key="2">
    <source>
        <dbReference type="ARBA" id="ARBA00022598"/>
    </source>
</evidence>
<keyword evidence="6 8" id="KW-0067">ATP-binding</keyword>
<feature type="active site" evidence="8">
    <location>
        <position position="38"/>
    </location>
</feature>
<feature type="binding site" evidence="8">
    <location>
        <position position="57"/>
    </location>
    <ligand>
        <name>ATP</name>
        <dbReference type="ChEBI" id="CHEBI:30616"/>
    </ligand>
</feature>
<feature type="binding site" evidence="8">
    <location>
        <begin position="119"/>
        <end position="122"/>
    </location>
    <ligand>
        <name>ATP</name>
        <dbReference type="ChEBI" id="CHEBI:30616"/>
    </ligand>
</feature>
<dbReference type="UniPathway" id="UPA00078">
    <property type="reaction ID" value="UER00161"/>
</dbReference>
<dbReference type="PANTHER" id="PTHR43210">
    <property type="entry name" value="DETHIOBIOTIN SYNTHETASE"/>
    <property type="match status" value="1"/>
</dbReference>
<feature type="binding site" evidence="8">
    <location>
        <begin position="179"/>
        <end position="180"/>
    </location>
    <ligand>
        <name>ATP</name>
        <dbReference type="ChEBI" id="CHEBI:30616"/>
    </ligand>
</feature>
<comment type="function">
    <text evidence="8">Catalyzes a mechanistically unusual reaction, the ATP-dependent insertion of CO2 between the N7 and N8 nitrogen atoms of 7,8-diaminopelargonic acid (DAPA, also called 7,8-diammoniononanoate) to form a ureido ring.</text>
</comment>
<dbReference type="GO" id="GO:0000287">
    <property type="term" value="F:magnesium ion binding"/>
    <property type="evidence" value="ECO:0007669"/>
    <property type="project" value="UniProtKB-UniRule"/>
</dbReference>
<comment type="catalytic activity">
    <reaction evidence="8">
        <text>(7R,8S)-7,8-diammoniononanoate + CO2 + ATP = (4R,5S)-dethiobiotin + ADP + phosphate + 3 H(+)</text>
        <dbReference type="Rhea" id="RHEA:15805"/>
        <dbReference type="ChEBI" id="CHEBI:15378"/>
        <dbReference type="ChEBI" id="CHEBI:16526"/>
        <dbReference type="ChEBI" id="CHEBI:30616"/>
        <dbReference type="ChEBI" id="CHEBI:43474"/>
        <dbReference type="ChEBI" id="CHEBI:149469"/>
        <dbReference type="ChEBI" id="CHEBI:149473"/>
        <dbReference type="ChEBI" id="CHEBI:456216"/>
        <dbReference type="EC" id="6.3.3.3"/>
    </reaction>
</comment>
<keyword evidence="1 8" id="KW-0963">Cytoplasm</keyword>
<evidence type="ECO:0000256" key="5">
    <source>
        <dbReference type="ARBA" id="ARBA00022756"/>
    </source>
</evidence>
<keyword evidence="7 8" id="KW-0460">Magnesium</keyword>
<accession>A0A432WS11</accession>
<keyword evidence="3 8" id="KW-0479">Metal-binding</keyword>
<feature type="binding site" evidence="8">
    <location>
        <begin position="209"/>
        <end position="211"/>
    </location>
    <ligand>
        <name>ATP</name>
        <dbReference type="ChEBI" id="CHEBI:30616"/>
    </ligand>
</feature>
<comment type="cofactor">
    <cofactor evidence="8">
        <name>Mg(2+)</name>
        <dbReference type="ChEBI" id="CHEBI:18420"/>
    </cofactor>
</comment>
<comment type="similarity">
    <text evidence="8">Belongs to the dethiobiotin synthetase family.</text>
</comment>
<comment type="subcellular location">
    <subcellularLocation>
        <location evidence="8">Cytoplasm</location>
    </subcellularLocation>
</comment>
<evidence type="ECO:0000256" key="3">
    <source>
        <dbReference type="ARBA" id="ARBA00022723"/>
    </source>
</evidence>
<evidence type="ECO:0000313" key="10">
    <source>
        <dbReference type="Proteomes" id="UP000288405"/>
    </source>
</evidence>
<dbReference type="EMBL" id="PIPM01000001">
    <property type="protein sequence ID" value="RUO36529.1"/>
    <property type="molecule type" value="Genomic_DNA"/>
</dbReference>
<proteinExistence type="inferred from homology"/>
<dbReference type="SUPFAM" id="SSF52540">
    <property type="entry name" value="P-loop containing nucleoside triphosphate hydrolases"/>
    <property type="match status" value="1"/>
</dbReference>
<dbReference type="AlphaFoldDB" id="A0A432WS11"/>
<evidence type="ECO:0000256" key="4">
    <source>
        <dbReference type="ARBA" id="ARBA00022741"/>
    </source>
</evidence>
<dbReference type="EC" id="6.3.3.3" evidence="8"/>
<dbReference type="RefSeq" id="WP_126775841.1">
    <property type="nucleotide sequence ID" value="NZ_PIPM01000001.1"/>
</dbReference>
<dbReference type="GO" id="GO:0004141">
    <property type="term" value="F:dethiobiotin synthase activity"/>
    <property type="evidence" value="ECO:0007669"/>
    <property type="project" value="UniProtKB-UniRule"/>
</dbReference>
<dbReference type="GO" id="GO:0009102">
    <property type="term" value="P:biotin biosynthetic process"/>
    <property type="evidence" value="ECO:0007669"/>
    <property type="project" value="UniProtKB-UniRule"/>
</dbReference>
<dbReference type="Pfam" id="PF13500">
    <property type="entry name" value="AAA_26"/>
    <property type="match status" value="1"/>
</dbReference>
<feature type="binding site" evidence="8">
    <location>
        <position position="57"/>
    </location>
    <ligand>
        <name>Mg(2+)</name>
        <dbReference type="ChEBI" id="CHEBI:18420"/>
    </ligand>
</feature>
<dbReference type="HAMAP" id="MF_00336">
    <property type="entry name" value="BioD"/>
    <property type="match status" value="1"/>
</dbReference>
<dbReference type="GO" id="GO:0005524">
    <property type="term" value="F:ATP binding"/>
    <property type="evidence" value="ECO:0007669"/>
    <property type="project" value="UniProtKB-UniRule"/>
</dbReference>
<organism evidence="9 10">
    <name type="scientific">Aliidiomarina sanyensis</name>
    <dbReference type="NCBI Taxonomy" id="1249555"/>
    <lineage>
        <taxon>Bacteria</taxon>
        <taxon>Pseudomonadati</taxon>
        <taxon>Pseudomonadota</taxon>
        <taxon>Gammaproteobacteria</taxon>
        <taxon>Alteromonadales</taxon>
        <taxon>Idiomarinaceae</taxon>
        <taxon>Aliidiomarina</taxon>
    </lineage>
</organism>
<dbReference type="InterPro" id="IPR027417">
    <property type="entry name" value="P-loop_NTPase"/>
</dbReference>
<keyword evidence="2 8" id="KW-0436">Ligase</keyword>
<dbReference type="FunFam" id="3.40.50.300:FF:000292">
    <property type="entry name" value="ATP-dependent dethiobiotin synthetase BioD"/>
    <property type="match status" value="1"/>
</dbReference>
<comment type="caution">
    <text evidence="9">The sequence shown here is derived from an EMBL/GenBank/DDBJ whole genome shotgun (WGS) entry which is preliminary data.</text>
</comment>
<evidence type="ECO:0000256" key="7">
    <source>
        <dbReference type="ARBA" id="ARBA00022842"/>
    </source>
</evidence>
<keyword evidence="10" id="KW-1185">Reference proteome</keyword>